<organism evidence="2 3">
    <name type="scientific">Elasticomyces elasticus</name>
    <dbReference type="NCBI Taxonomy" id="574655"/>
    <lineage>
        <taxon>Eukaryota</taxon>
        <taxon>Fungi</taxon>
        <taxon>Dikarya</taxon>
        <taxon>Ascomycota</taxon>
        <taxon>Pezizomycotina</taxon>
        <taxon>Dothideomycetes</taxon>
        <taxon>Dothideomycetidae</taxon>
        <taxon>Mycosphaerellales</taxon>
        <taxon>Teratosphaeriaceae</taxon>
        <taxon>Elasticomyces</taxon>
    </lineage>
</organism>
<gene>
    <name evidence="2" type="ORF">LTR97_001167</name>
</gene>
<accession>A0AAN7ZVT7</accession>
<feature type="compositionally biased region" description="Basic and acidic residues" evidence="1">
    <location>
        <begin position="741"/>
        <end position="753"/>
    </location>
</feature>
<feature type="compositionally biased region" description="Polar residues" evidence="1">
    <location>
        <begin position="308"/>
        <end position="327"/>
    </location>
</feature>
<feature type="compositionally biased region" description="Polar residues" evidence="1">
    <location>
        <begin position="111"/>
        <end position="123"/>
    </location>
</feature>
<name>A0AAN7ZVT7_9PEZI</name>
<dbReference type="EMBL" id="JAVRQU010000002">
    <property type="protein sequence ID" value="KAK5706180.1"/>
    <property type="molecule type" value="Genomic_DNA"/>
</dbReference>
<evidence type="ECO:0000313" key="2">
    <source>
        <dbReference type="EMBL" id="KAK5706180.1"/>
    </source>
</evidence>
<dbReference type="Proteomes" id="UP001310594">
    <property type="component" value="Unassembled WGS sequence"/>
</dbReference>
<feature type="compositionally biased region" description="Basic and acidic residues" evidence="1">
    <location>
        <begin position="795"/>
        <end position="805"/>
    </location>
</feature>
<feature type="compositionally biased region" description="Polar residues" evidence="1">
    <location>
        <begin position="627"/>
        <end position="642"/>
    </location>
</feature>
<dbReference type="AlphaFoldDB" id="A0AAN7ZVT7"/>
<feature type="region of interest" description="Disordered" evidence="1">
    <location>
        <begin position="627"/>
        <end position="831"/>
    </location>
</feature>
<evidence type="ECO:0000256" key="1">
    <source>
        <dbReference type="SAM" id="MobiDB-lite"/>
    </source>
</evidence>
<feature type="region of interest" description="Disordered" evidence="1">
    <location>
        <begin position="468"/>
        <end position="504"/>
    </location>
</feature>
<evidence type="ECO:0000313" key="3">
    <source>
        <dbReference type="Proteomes" id="UP001310594"/>
    </source>
</evidence>
<feature type="compositionally biased region" description="Polar residues" evidence="1">
    <location>
        <begin position="90"/>
        <end position="99"/>
    </location>
</feature>
<protein>
    <submittedName>
        <fullName evidence="2">Uncharacterized protein</fullName>
    </submittedName>
</protein>
<feature type="compositionally biased region" description="Low complexity" evidence="1">
    <location>
        <begin position="54"/>
        <end position="64"/>
    </location>
</feature>
<comment type="caution">
    <text evidence="2">The sequence shown here is derived from an EMBL/GenBank/DDBJ whole genome shotgun (WGS) entry which is preliminary data.</text>
</comment>
<reference evidence="2" key="1">
    <citation type="submission" date="2023-08" db="EMBL/GenBank/DDBJ databases">
        <title>Black Yeasts Isolated from many extreme environments.</title>
        <authorList>
            <person name="Coleine C."/>
            <person name="Stajich J.E."/>
            <person name="Selbmann L."/>
        </authorList>
    </citation>
    <scope>NUCLEOTIDE SEQUENCE</scope>
    <source>
        <strain evidence="2">CCFEE 5810</strain>
    </source>
</reference>
<feature type="compositionally biased region" description="Low complexity" evidence="1">
    <location>
        <begin position="127"/>
        <end position="143"/>
    </location>
</feature>
<feature type="region of interest" description="Disordered" evidence="1">
    <location>
        <begin position="529"/>
        <end position="552"/>
    </location>
</feature>
<feature type="compositionally biased region" description="Polar residues" evidence="1">
    <location>
        <begin position="422"/>
        <end position="435"/>
    </location>
</feature>
<feature type="compositionally biased region" description="Pro residues" evidence="1">
    <location>
        <begin position="297"/>
        <end position="306"/>
    </location>
</feature>
<feature type="region of interest" description="Disordered" evidence="1">
    <location>
        <begin position="1"/>
        <end position="362"/>
    </location>
</feature>
<feature type="region of interest" description="Disordered" evidence="1">
    <location>
        <begin position="374"/>
        <end position="451"/>
    </location>
</feature>
<sequence length="1258" mass="137004">MSQHNAPYVPPPPPTPHSAGHAASQAPGDFYPHRRRPAPAQPSTLTTDLLRVQGGSSVSSTPVSGGNGTPFPFSPSTPVALHPRIPSALNPASHSGSPRTPNPAMEPYNPRQWSQSRQVSGSQMVFGRAGSATAPTGTRATTGMEESMPSPPPPYSPDLPNGARNASTASPVFEDGGFTASPLPAESARGSPMVPQSPAFPPPPSAQSLRHRERSASGLTGPRALLAGLRGKQPVAAEQRPSPAVLVPQFADTNPPAARRAASTGHLQSSGSYTVLPPNAPEHSSPINSWQPGMALPGPPPNPPTPGARSQSLNRFPTSSSTYSGPSERSFDSSRQRRTITASSLGTIPPTPAGWTEGQDLQAEFQAEIQMFSPYQPLRIDTGAHQEASAPRRPPTRDLSAQGLRERRSLSRRGKDRGNDVLSPSSSDNSKTSENVFLPTEGAISRRREHTRKVSGYAGLAISAEPSVQPQNALPARSTGRHQVPASVLTPPYTPAIKRSDSDLSGSAGLPILAATSSIRPVSHLLHTPNEDSSIPAPLVPSRPGSANSTKVSTRLDPFALQAIERHRAFVEKEATATSDEERLELFANFMVHESRLRRDRYQTAYNAMAGDIVDLTRDMWRSYTTTSKRAVTPSTSMSSLDPTIPSWASDGLPSSAHGGLPSSASSMGDFTPNTDAPSVADSQEAFDRADSRQWAETFKPTLSPIPSMAQSTVPDEESSRGRAPSRWWENSNSGSGSIGKPDRLEKSHRETKYMGLQASQLVESTEEPSPAFSRRSGDPGASMHSLGQDSGEYPPEKVGWHEGSDFDTPMATPARTADRKSSTASASSPLDISRLVTLPPPFPRHHPAVNNSHPSLTELRNQYRTLADQSDTRHIKDGFLDGDFAIRQQQKELAKERRIRLRSSVQAKITDGSISFTEAAKAEKDFDIEEAERGKANARGNFERYETNVAQPLNATLTDKITQADDCIARLQDDLENRNQESDPNQAQEEGDAQPERLEKLTLLKWLFEAREQLHKEMFELHAERSEQYSEVILTPYRIQRAQAKIDEALAFFNKDSRTRQLTFAKDAQKRFEKLQSTMERNVSRGVEDQLSAFWDIAPNLLEVTSKVPYDLGTFDIQVPVTEYEENPSYNDFPLQYLYSLLSHAEKSAYQFIESQTNLLCLLHEVRTAASKSNLRLLEVECTPSTPGVTSPAGGFEAEVKQARKEAEERLTMDLKEKVGEVEGQWKEALGSGLGECKGRVRDYLEEIGGWEDGLET</sequence>
<feature type="compositionally biased region" description="Polar residues" evidence="1">
    <location>
        <begin position="663"/>
        <end position="677"/>
    </location>
</feature>
<proteinExistence type="predicted"/>